<keyword evidence="4 6" id="KW-0413">Isomerase</keyword>
<dbReference type="AlphaFoldDB" id="A0A7Y4P5Q3"/>
<keyword evidence="10" id="KW-1185">Reference proteome</keyword>
<evidence type="ECO:0000256" key="2">
    <source>
        <dbReference type="ARBA" id="ARBA00006577"/>
    </source>
</evidence>
<dbReference type="FunFam" id="3.10.50.40:FF:000006">
    <property type="entry name" value="Peptidyl-prolyl cis-trans isomerase"/>
    <property type="match status" value="1"/>
</dbReference>
<dbReference type="Proteomes" id="UP000541421">
    <property type="component" value="Unassembled WGS sequence"/>
</dbReference>
<organism evidence="9 10">
    <name type="scientific">Pelistega europaea</name>
    <dbReference type="NCBI Taxonomy" id="106147"/>
    <lineage>
        <taxon>Bacteria</taxon>
        <taxon>Pseudomonadati</taxon>
        <taxon>Pseudomonadota</taxon>
        <taxon>Betaproteobacteria</taxon>
        <taxon>Burkholderiales</taxon>
        <taxon>Alcaligenaceae</taxon>
        <taxon>Pelistega</taxon>
    </lineage>
</organism>
<comment type="caution">
    <text evidence="9">The sequence shown here is derived from an EMBL/GenBank/DDBJ whole genome shotgun (WGS) entry which is preliminary data.</text>
</comment>
<evidence type="ECO:0000256" key="1">
    <source>
        <dbReference type="ARBA" id="ARBA00000971"/>
    </source>
</evidence>
<comment type="function">
    <text evidence="5">PPIases accelerate the folding of proteins.</text>
</comment>
<gene>
    <name evidence="9" type="ORF">HKX40_02225</name>
</gene>
<dbReference type="PROSITE" id="PS50059">
    <property type="entry name" value="FKBP_PPIASE"/>
    <property type="match status" value="1"/>
</dbReference>
<comment type="similarity">
    <text evidence="2 7">Belongs to the FKBP-type PPIase family.</text>
</comment>
<name>A0A7Y4P5Q3_9BURK</name>
<dbReference type="EC" id="5.2.1.8" evidence="7"/>
<evidence type="ECO:0000256" key="3">
    <source>
        <dbReference type="ARBA" id="ARBA00023110"/>
    </source>
</evidence>
<dbReference type="Pfam" id="PF00254">
    <property type="entry name" value="FKBP_C"/>
    <property type="match status" value="1"/>
</dbReference>
<evidence type="ECO:0000256" key="4">
    <source>
        <dbReference type="ARBA" id="ARBA00023235"/>
    </source>
</evidence>
<evidence type="ECO:0000256" key="5">
    <source>
        <dbReference type="ARBA" id="ARBA00056164"/>
    </source>
</evidence>
<evidence type="ECO:0000256" key="7">
    <source>
        <dbReference type="RuleBase" id="RU003915"/>
    </source>
</evidence>
<dbReference type="RefSeq" id="WP_171587946.1">
    <property type="nucleotide sequence ID" value="NZ_JABGBO010000002.1"/>
</dbReference>
<evidence type="ECO:0000313" key="9">
    <source>
        <dbReference type="EMBL" id="NOL48960.1"/>
    </source>
</evidence>
<dbReference type="PANTHER" id="PTHR43811:SF19">
    <property type="entry name" value="39 KDA FK506-BINDING NUCLEAR PROTEIN"/>
    <property type="match status" value="1"/>
</dbReference>
<proteinExistence type="inferred from homology"/>
<dbReference type="GO" id="GO:0003755">
    <property type="term" value="F:peptidyl-prolyl cis-trans isomerase activity"/>
    <property type="evidence" value="ECO:0007669"/>
    <property type="project" value="UniProtKB-UniRule"/>
</dbReference>
<dbReference type="EMBL" id="JABGBO010000002">
    <property type="protein sequence ID" value="NOL48960.1"/>
    <property type="molecule type" value="Genomic_DNA"/>
</dbReference>
<accession>A0A7Y4P5Q3</accession>
<evidence type="ECO:0000259" key="8">
    <source>
        <dbReference type="PROSITE" id="PS50059"/>
    </source>
</evidence>
<evidence type="ECO:0000313" key="10">
    <source>
        <dbReference type="Proteomes" id="UP000541421"/>
    </source>
</evidence>
<comment type="catalytic activity">
    <reaction evidence="1 6 7">
        <text>[protein]-peptidylproline (omega=180) = [protein]-peptidylproline (omega=0)</text>
        <dbReference type="Rhea" id="RHEA:16237"/>
        <dbReference type="Rhea" id="RHEA-COMP:10747"/>
        <dbReference type="Rhea" id="RHEA-COMP:10748"/>
        <dbReference type="ChEBI" id="CHEBI:83833"/>
        <dbReference type="ChEBI" id="CHEBI:83834"/>
        <dbReference type="EC" id="5.2.1.8"/>
    </reaction>
</comment>
<protein>
    <recommendedName>
        <fullName evidence="7">Peptidyl-prolyl cis-trans isomerase</fullName>
        <ecNumber evidence="7">5.2.1.8</ecNumber>
    </recommendedName>
</protein>
<dbReference type="Gene3D" id="3.10.50.40">
    <property type="match status" value="1"/>
</dbReference>
<dbReference type="InterPro" id="IPR046357">
    <property type="entry name" value="PPIase_dom_sf"/>
</dbReference>
<reference evidence="9 10" key="1">
    <citation type="submission" date="2020-05" db="EMBL/GenBank/DDBJ databases">
        <authorList>
            <person name="Niu N."/>
        </authorList>
    </citation>
    <scope>NUCLEOTIDE SEQUENCE [LARGE SCALE GENOMIC DNA]</scope>
    <source>
        <strain evidence="9 10">LMG10982</strain>
    </source>
</reference>
<dbReference type="PANTHER" id="PTHR43811">
    <property type="entry name" value="FKBP-TYPE PEPTIDYL-PROLYL CIS-TRANS ISOMERASE FKPA"/>
    <property type="match status" value="1"/>
</dbReference>
<dbReference type="InterPro" id="IPR001179">
    <property type="entry name" value="PPIase_FKBP_dom"/>
</dbReference>
<evidence type="ECO:0000256" key="6">
    <source>
        <dbReference type="PROSITE-ProRule" id="PRU00277"/>
    </source>
</evidence>
<keyword evidence="3 6" id="KW-0697">Rotamase</keyword>
<feature type="domain" description="PPIase FKBP-type" evidence="8">
    <location>
        <begin position="19"/>
        <end position="107"/>
    </location>
</feature>
<dbReference type="SUPFAM" id="SSF54534">
    <property type="entry name" value="FKBP-like"/>
    <property type="match status" value="1"/>
</dbReference>
<sequence length="107" mass="11355">MSLIIEDIKVGEGAEAKKGDHVVVHYTGWLVDGTKFDSSKDRNDPFVFPLGAGYVIKGWDQGVVGMKIGGVRKLTIPAELGYGSRGAGGVIPPNATLVFEVELLGLQ</sequence>